<accession>A0AAD4PUM0</accession>
<sequence length="1761" mass="199155">MTSDILNWYQTLQSRTVDLVGDYAGNDLFIIDGNSILIDVLSNTKLDLWPGFQLLHATYLVEKFLHKLYRRKCNFHVVFFENQATVCIPDGCPRERRLRYLCARKLIMEHLRQNLMTVPIPDGNTVKVHVFESYHASDFQSYLTTVGAYFIMSHDGAGPQSAENSTVKVVLRQMINWFIWKGYNVALVNNLQCRDTKVMAVVLEGFASNAMTASEDALPRTPKNFDDDAIITVILQKIPEALHFTQRDMLIISSICYMLMTGTTSVSEYRAILLQAVLLRKYRIRDRVTEKAEDSNANEFLSKFFETMLCILECPSWEQKLKQTEARCDLGDCIDGRLFYHLLRTTSDACSLDYFEDSVKSDVEQLISIVQGISGIEMRNDSCKLNIVQGAQNHQVVGSQGSPIKATVLPFRHPVFDTHLQSIHLNVDASFERESESKLRIFRELTHWHNHKNKLQPRAPQSVPEHIIKRNQRRNHHFLADMMVYAASMTNTAGGILEPETIHVSSGTARKIQKAKTAETHHIVAAAAATVAKKQTRKNEASMRAMVTTISDIDSYPSLERRYWKLNQHLASLTSEKRCAVEAELKIYLVHILMQIWIKCCQEYTKNESMHIPAIIWDTLGQLVRIEHNATSTISECVNKVIKAIGLPKVTVHANGTAKLAFEFVDTSIPGLNIEIAPAMFQLIHAGPYMDRSIGSAPDSRVLDFHPDEWQRKVLDQIDAKKSLFVVAPTSAGKTFISFYAMKQVLQEDDDSVLVYVAPTKALVNQIAAEIQARFSKTFKYAGKCVWAIHTRDYRINNPTSCQILVTVPHILQIMLLSPSNAKTWSPRVKRIIFDEVHCIGQSDDGVVWEQLLLLAPCPIIALSATVGNPEEFKNWLELAQQANGHELTMIKHPHRYSDLRKFVYHPPDSFSFNELPSTSAQIKPLGLDDHPDMAFIHPVASLIDRSRGMPDDLTLESRDCVMLWEAMRKHQTPEFPLAESNGPPNVDIICKVHVIKWQEKLKIVLKTWMEDHDSPFDAVLLELRKFPASTKRPLSEMSPKGESIRETSAVNEKRLQDTTLPLLCSLHERDALPAILFNYDRSVCEGLASHVVKELEDAEIKWKQNSKPWTVKLDNWEKWKTDEEKRAKSSPKTPKRSGHHEQGMTKDDLRREVATSEASPYASFNPESPIDGFHFANFKKLTDMEFQKYAMDLKYREVPQKFIDALKRGIGIHHAGMNRKYRQICEILFRKGYLRVVIATGTLALGINMPCKTVVFSGDSVFLTALSFRQAAGRAGRRGFDVLGNVVFQGVPYSKVCRLLSSRLPDLNGHFPITTSLVLRLMILVAEAGQGSYGKSAIDSLLSSSRMCLGGEESKHTILHHLRFSIEYLRRNNLLSSEGRPLNFAGCISHLYYTENSSFAFHALLSNGYFHSLCKDIRDNPEDVLLEMMLVMSHLFGRYYVPSAVLESYEVAAKKSPSIVVLPPLPEPAAKVLRHHNQKTLDIYAAYVSTFIDQHVEEEDCILPFTNMKFGGDVPAKILNTKLATRTPVRVNSSFVALSGHRDGQWKSISELCDMVRSGVWLEESVVPYVGVYPDEGNGPLNAYLYDFFKHGNKTELIRANKVRQGDVWFVLNDFSLVLASIVTSLANLLNISPDEPEMDALQGVGEAHEQAVEDAILSKDESAIAAVQQHNQPSSQAKATSIVSKRTKNSEQKIRDSWDDEESEEDDASATQTESQDDTQGFSSLDEFDHNSNAYLLDVFRAFTMLKSRFDEQFKAIWS</sequence>
<dbReference type="GO" id="GO:0003676">
    <property type="term" value="F:nucleic acid binding"/>
    <property type="evidence" value="ECO:0007669"/>
    <property type="project" value="InterPro"/>
</dbReference>
<protein>
    <recommendedName>
        <fullName evidence="10">DEAD/DEAH box helicase</fullName>
    </recommendedName>
</protein>
<dbReference type="PROSITE" id="PS51192">
    <property type="entry name" value="HELICASE_ATP_BIND_1"/>
    <property type="match status" value="1"/>
</dbReference>
<evidence type="ECO:0000256" key="2">
    <source>
        <dbReference type="ARBA" id="ARBA00022801"/>
    </source>
</evidence>
<dbReference type="Pfam" id="PF26076">
    <property type="entry name" value="WHD_DDX60"/>
    <property type="match status" value="1"/>
</dbReference>
<reference evidence="8" key="1">
    <citation type="submission" date="2021-12" db="EMBL/GenBank/DDBJ databases">
        <title>Convergent genome expansion in fungi linked to evolution of root-endophyte symbiosis.</title>
        <authorList>
            <consortium name="DOE Joint Genome Institute"/>
            <person name="Ke Y.-H."/>
            <person name="Bonito G."/>
            <person name="Liao H.-L."/>
            <person name="Looney B."/>
            <person name="Rojas-Flechas A."/>
            <person name="Nash J."/>
            <person name="Hameed K."/>
            <person name="Schadt C."/>
            <person name="Martin F."/>
            <person name="Crous P.W."/>
            <person name="Miettinen O."/>
            <person name="Magnuson J.K."/>
            <person name="Labbe J."/>
            <person name="Jacobson D."/>
            <person name="Doktycz M.J."/>
            <person name="Veneault-Fourrey C."/>
            <person name="Kuo A."/>
            <person name="Mondo S."/>
            <person name="Calhoun S."/>
            <person name="Riley R."/>
            <person name="Ohm R."/>
            <person name="LaButti K."/>
            <person name="Andreopoulos B."/>
            <person name="Pangilinan J."/>
            <person name="Nolan M."/>
            <person name="Tritt A."/>
            <person name="Clum A."/>
            <person name="Lipzen A."/>
            <person name="Daum C."/>
            <person name="Barry K."/>
            <person name="Grigoriev I.V."/>
            <person name="Vilgalys R."/>
        </authorList>
    </citation>
    <scope>NUCLEOTIDE SEQUENCE</scope>
    <source>
        <strain evidence="8">PMI_201</strain>
    </source>
</reference>
<feature type="compositionally biased region" description="Polar residues" evidence="5">
    <location>
        <begin position="1713"/>
        <end position="1725"/>
    </location>
</feature>
<dbReference type="InterPro" id="IPR059032">
    <property type="entry name" value="WHD_DDX60"/>
</dbReference>
<dbReference type="GO" id="GO:0004386">
    <property type="term" value="F:helicase activity"/>
    <property type="evidence" value="ECO:0007669"/>
    <property type="project" value="UniProtKB-KW"/>
</dbReference>
<comment type="caution">
    <text evidence="8">The sequence shown here is derived from an EMBL/GenBank/DDBJ whole genome shotgun (WGS) entry which is preliminary data.</text>
</comment>
<evidence type="ECO:0000259" key="6">
    <source>
        <dbReference type="PROSITE" id="PS51192"/>
    </source>
</evidence>
<dbReference type="FunFam" id="3.40.50.300:FF:001039">
    <property type="entry name" value="ATP-dependent RNA helicase DDX60"/>
    <property type="match status" value="1"/>
</dbReference>
<dbReference type="InterPro" id="IPR052431">
    <property type="entry name" value="SKI2_subfamily_helicases"/>
</dbReference>
<evidence type="ECO:0000259" key="7">
    <source>
        <dbReference type="PROSITE" id="PS51194"/>
    </source>
</evidence>
<feature type="region of interest" description="Disordered" evidence="5">
    <location>
        <begin position="1122"/>
        <end position="1153"/>
    </location>
</feature>
<dbReference type="EMBL" id="JAJTJA010000008">
    <property type="protein sequence ID" value="KAH8695246.1"/>
    <property type="molecule type" value="Genomic_DNA"/>
</dbReference>
<dbReference type="Pfam" id="PF00270">
    <property type="entry name" value="DEAD"/>
    <property type="match status" value="1"/>
</dbReference>
<feature type="domain" description="Helicase C-terminal" evidence="7">
    <location>
        <begin position="1149"/>
        <end position="1326"/>
    </location>
</feature>
<dbReference type="InterPro" id="IPR001650">
    <property type="entry name" value="Helicase_C-like"/>
</dbReference>
<dbReference type="Proteomes" id="UP001201262">
    <property type="component" value="Unassembled WGS sequence"/>
</dbReference>
<proteinExistence type="predicted"/>
<organism evidence="8 9">
    <name type="scientific">Talaromyces proteolyticus</name>
    <dbReference type="NCBI Taxonomy" id="1131652"/>
    <lineage>
        <taxon>Eukaryota</taxon>
        <taxon>Fungi</taxon>
        <taxon>Dikarya</taxon>
        <taxon>Ascomycota</taxon>
        <taxon>Pezizomycotina</taxon>
        <taxon>Eurotiomycetes</taxon>
        <taxon>Eurotiomycetidae</taxon>
        <taxon>Eurotiales</taxon>
        <taxon>Trichocomaceae</taxon>
        <taxon>Talaromyces</taxon>
        <taxon>Talaromyces sect. Bacilispori</taxon>
    </lineage>
</organism>
<dbReference type="SUPFAM" id="SSF52540">
    <property type="entry name" value="P-loop containing nucleoside triphosphate hydrolases"/>
    <property type="match status" value="1"/>
</dbReference>
<dbReference type="RefSeq" id="XP_046070388.1">
    <property type="nucleotide sequence ID" value="XM_046220643.1"/>
</dbReference>
<feature type="compositionally biased region" description="Basic and acidic residues" evidence="5">
    <location>
        <begin position="1140"/>
        <end position="1153"/>
    </location>
</feature>
<evidence type="ECO:0000256" key="4">
    <source>
        <dbReference type="ARBA" id="ARBA00022840"/>
    </source>
</evidence>
<dbReference type="Gene3D" id="3.40.50.300">
    <property type="entry name" value="P-loop containing nucleotide triphosphate hydrolases"/>
    <property type="match status" value="2"/>
</dbReference>
<dbReference type="CDD" id="cd18795">
    <property type="entry name" value="SF2_C_Ski2"/>
    <property type="match status" value="1"/>
</dbReference>
<evidence type="ECO:0000256" key="3">
    <source>
        <dbReference type="ARBA" id="ARBA00022806"/>
    </source>
</evidence>
<evidence type="ECO:0000313" key="9">
    <source>
        <dbReference type="Proteomes" id="UP001201262"/>
    </source>
</evidence>
<keyword evidence="4" id="KW-0067">ATP-binding</keyword>
<evidence type="ECO:0000256" key="5">
    <source>
        <dbReference type="SAM" id="MobiDB-lite"/>
    </source>
</evidence>
<keyword evidence="9" id="KW-1185">Reference proteome</keyword>
<dbReference type="InterPro" id="IPR014001">
    <property type="entry name" value="Helicase_ATP-bd"/>
</dbReference>
<dbReference type="InterPro" id="IPR011545">
    <property type="entry name" value="DEAD/DEAH_box_helicase_dom"/>
</dbReference>
<feature type="region of interest" description="Disordered" evidence="5">
    <location>
        <begin position="1668"/>
        <end position="1727"/>
    </location>
</feature>
<dbReference type="SMART" id="SM00490">
    <property type="entry name" value="HELICc"/>
    <property type="match status" value="1"/>
</dbReference>
<feature type="compositionally biased region" description="Polar residues" evidence="5">
    <location>
        <begin position="1670"/>
        <end position="1686"/>
    </location>
</feature>
<dbReference type="InterPro" id="IPR027417">
    <property type="entry name" value="P-loop_NTPase"/>
</dbReference>
<dbReference type="PROSITE" id="PS51194">
    <property type="entry name" value="HELICASE_CTER"/>
    <property type="match status" value="1"/>
</dbReference>
<dbReference type="GO" id="GO:0016787">
    <property type="term" value="F:hydrolase activity"/>
    <property type="evidence" value="ECO:0007669"/>
    <property type="project" value="UniProtKB-KW"/>
</dbReference>
<dbReference type="Pfam" id="PF00271">
    <property type="entry name" value="Helicase_C"/>
    <property type="match status" value="1"/>
</dbReference>
<dbReference type="Pfam" id="PF23002">
    <property type="entry name" value="PIN-like_DDX60"/>
    <property type="match status" value="1"/>
</dbReference>
<feature type="domain" description="Helicase ATP-binding" evidence="6">
    <location>
        <begin position="715"/>
        <end position="885"/>
    </location>
</feature>
<feature type="compositionally biased region" description="Basic and acidic residues" evidence="5">
    <location>
        <begin position="1690"/>
        <end position="1699"/>
    </location>
</feature>
<dbReference type="GO" id="GO:0005524">
    <property type="term" value="F:ATP binding"/>
    <property type="evidence" value="ECO:0007669"/>
    <property type="project" value="UniProtKB-KW"/>
</dbReference>
<dbReference type="PANTHER" id="PTHR44533:SF4">
    <property type="entry name" value="DEAD_H RNA HELICASE, PUTATIVE-RELATED"/>
    <property type="match status" value="1"/>
</dbReference>
<dbReference type="SMART" id="SM00487">
    <property type="entry name" value="DEXDc"/>
    <property type="match status" value="1"/>
</dbReference>
<feature type="compositionally biased region" description="Acidic residues" evidence="5">
    <location>
        <begin position="1700"/>
        <end position="1710"/>
    </location>
</feature>
<evidence type="ECO:0008006" key="10">
    <source>
        <dbReference type="Google" id="ProtNLM"/>
    </source>
</evidence>
<dbReference type="CDD" id="cd18025">
    <property type="entry name" value="DEXHc_DDX60"/>
    <property type="match status" value="1"/>
</dbReference>
<gene>
    <name evidence="8" type="ORF">BGW36DRAFT_429127</name>
</gene>
<keyword evidence="2" id="KW-0378">Hydrolase</keyword>
<keyword evidence="3" id="KW-0347">Helicase</keyword>
<dbReference type="PANTHER" id="PTHR44533">
    <property type="entry name" value="DEAD/H RNA HELICASE, PUTATIVE-RELATED"/>
    <property type="match status" value="1"/>
</dbReference>
<dbReference type="GO" id="GO:0005737">
    <property type="term" value="C:cytoplasm"/>
    <property type="evidence" value="ECO:0007669"/>
    <property type="project" value="TreeGrafter"/>
</dbReference>
<evidence type="ECO:0000313" key="8">
    <source>
        <dbReference type="EMBL" id="KAH8695246.1"/>
    </source>
</evidence>
<name>A0AAD4PUM0_9EURO</name>
<keyword evidence="1" id="KW-0547">Nucleotide-binding</keyword>
<dbReference type="GeneID" id="70250930"/>
<dbReference type="InterPro" id="IPR055124">
    <property type="entry name" value="PIN-like_DDX60"/>
</dbReference>
<evidence type="ECO:0000256" key="1">
    <source>
        <dbReference type="ARBA" id="ARBA00022741"/>
    </source>
</evidence>